<dbReference type="Pfam" id="PF14310">
    <property type="entry name" value="Fn3-like"/>
    <property type="match status" value="1"/>
</dbReference>
<dbReference type="InterPro" id="IPR013783">
    <property type="entry name" value="Ig-like_fold"/>
</dbReference>
<dbReference type="InterPro" id="IPR036962">
    <property type="entry name" value="Glyco_hydro_3_N_sf"/>
</dbReference>
<protein>
    <recommendedName>
        <fullName evidence="5">beta-glucosidase</fullName>
        <ecNumber evidence="5">3.2.1.21</ecNumber>
    </recommendedName>
</protein>
<evidence type="ECO:0000313" key="17">
    <source>
        <dbReference type="Proteomes" id="UP001595075"/>
    </source>
</evidence>
<feature type="domain" description="Fibronectin type III-like" evidence="15">
    <location>
        <begin position="696"/>
        <end position="762"/>
    </location>
</feature>
<comment type="pathway">
    <text evidence="3">Glycan metabolism; cellulose degradation.</text>
</comment>
<dbReference type="SMART" id="SM01217">
    <property type="entry name" value="Fn3_like"/>
    <property type="match status" value="1"/>
</dbReference>
<evidence type="ECO:0000256" key="5">
    <source>
        <dbReference type="ARBA" id="ARBA00012744"/>
    </source>
</evidence>
<keyword evidence="12" id="KW-0326">Glycosidase</keyword>
<keyword evidence="17" id="KW-1185">Reference proteome</keyword>
<dbReference type="Gene3D" id="3.20.20.300">
    <property type="entry name" value="Glycoside hydrolase, family 3, N-terminal domain"/>
    <property type="match status" value="1"/>
</dbReference>
<gene>
    <name evidence="16" type="ORF">VTL71DRAFT_15773</name>
</gene>
<reference evidence="16 17" key="1">
    <citation type="journal article" date="2024" name="Commun. Biol.">
        <title>Comparative genomic analysis of thermophilic fungi reveals convergent evolutionary adaptations and gene losses.</title>
        <authorList>
            <person name="Steindorff A.S."/>
            <person name="Aguilar-Pontes M.V."/>
            <person name="Robinson A.J."/>
            <person name="Andreopoulos B."/>
            <person name="LaButti K."/>
            <person name="Kuo A."/>
            <person name="Mondo S."/>
            <person name="Riley R."/>
            <person name="Otillar R."/>
            <person name="Haridas S."/>
            <person name="Lipzen A."/>
            <person name="Grimwood J."/>
            <person name="Schmutz J."/>
            <person name="Clum A."/>
            <person name="Reid I.D."/>
            <person name="Moisan M.C."/>
            <person name="Butler G."/>
            <person name="Nguyen T.T.M."/>
            <person name="Dewar K."/>
            <person name="Conant G."/>
            <person name="Drula E."/>
            <person name="Henrissat B."/>
            <person name="Hansel C."/>
            <person name="Singer S."/>
            <person name="Hutchinson M.I."/>
            <person name="de Vries R.P."/>
            <person name="Natvig D.O."/>
            <person name="Powell A.J."/>
            <person name="Tsang A."/>
            <person name="Grigoriev I.V."/>
        </authorList>
    </citation>
    <scope>NUCLEOTIDE SEQUENCE [LARGE SCALE GENOMIC DNA]</scope>
    <source>
        <strain evidence="16 17">CBS 494.80</strain>
    </source>
</reference>
<organism evidence="16 17">
    <name type="scientific">Oculimacula yallundae</name>
    <dbReference type="NCBI Taxonomy" id="86028"/>
    <lineage>
        <taxon>Eukaryota</taxon>
        <taxon>Fungi</taxon>
        <taxon>Dikarya</taxon>
        <taxon>Ascomycota</taxon>
        <taxon>Pezizomycotina</taxon>
        <taxon>Leotiomycetes</taxon>
        <taxon>Helotiales</taxon>
        <taxon>Ploettnerulaceae</taxon>
        <taxon>Oculimacula</taxon>
    </lineage>
</organism>
<feature type="chain" id="PRO_5047365538" description="beta-glucosidase" evidence="14">
    <location>
        <begin position="21"/>
        <end position="774"/>
    </location>
</feature>
<evidence type="ECO:0000256" key="7">
    <source>
        <dbReference type="ARBA" id="ARBA00022729"/>
    </source>
</evidence>
<dbReference type="PANTHER" id="PTHR42715:SF5">
    <property type="entry name" value="BETA-GLUCOSIDASE M-RELATED"/>
    <property type="match status" value="1"/>
</dbReference>
<proteinExistence type="inferred from homology"/>
<dbReference type="InterPro" id="IPR001764">
    <property type="entry name" value="Glyco_hydro_3_N"/>
</dbReference>
<evidence type="ECO:0000256" key="13">
    <source>
        <dbReference type="ARBA" id="ARBA00023326"/>
    </source>
</evidence>
<dbReference type="Gene3D" id="3.40.50.1700">
    <property type="entry name" value="Glycoside hydrolase family 3 C-terminal domain"/>
    <property type="match status" value="2"/>
</dbReference>
<dbReference type="Pfam" id="PF01915">
    <property type="entry name" value="Glyco_hydro_3_C"/>
    <property type="match status" value="1"/>
</dbReference>
<feature type="signal peptide" evidence="14">
    <location>
        <begin position="1"/>
        <end position="20"/>
    </location>
</feature>
<dbReference type="PANTHER" id="PTHR42715">
    <property type="entry name" value="BETA-GLUCOSIDASE"/>
    <property type="match status" value="1"/>
</dbReference>
<dbReference type="PRINTS" id="PR00133">
    <property type="entry name" value="GLHYDRLASE3"/>
</dbReference>
<evidence type="ECO:0000256" key="9">
    <source>
        <dbReference type="ARBA" id="ARBA00023001"/>
    </source>
</evidence>
<keyword evidence="7 14" id="KW-0732">Signal</keyword>
<dbReference type="Pfam" id="PF00933">
    <property type="entry name" value="Glyco_hydro_3"/>
    <property type="match status" value="1"/>
</dbReference>
<evidence type="ECO:0000256" key="14">
    <source>
        <dbReference type="SAM" id="SignalP"/>
    </source>
</evidence>
<evidence type="ECO:0000256" key="1">
    <source>
        <dbReference type="ARBA" id="ARBA00000448"/>
    </source>
</evidence>
<dbReference type="EC" id="3.2.1.21" evidence="5"/>
<evidence type="ECO:0000313" key="16">
    <source>
        <dbReference type="EMBL" id="KAL2067677.1"/>
    </source>
</evidence>
<evidence type="ECO:0000256" key="2">
    <source>
        <dbReference type="ARBA" id="ARBA00004613"/>
    </source>
</evidence>
<dbReference type="InterPro" id="IPR002772">
    <property type="entry name" value="Glyco_hydro_3_C"/>
</dbReference>
<keyword evidence="9" id="KW-0136">Cellulose degradation</keyword>
<dbReference type="InterPro" id="IPR017853">
    <property type="entry name" value="GH"/>
</dbReference>
<dbReference type="SUPFAM" id="SSF52279">
    <property type="entry name" value="Beta-D-glucan exohydrolase, C-terminal domain"/>
    <property type="match status" value="1"/>
</dbReference>
<evidence type="ECO:0000256" key="8">
    <source>
        <dbReference type="ARBA" id="ARBA00022801"/>
    </source>
</evidence>
<keyword evidence="13" id="KW-0624">Polysaccharide degradation</keyword>
<evidence type="ECO:0000259" key="15">
    <source>
        <dbReference type="SMART" id="SM01217"/>
    </source>
</evidence>
<evidence type="ECO:0000256" key="11">
    <source>
        <dbReference type="ARBA" id="ARBA00023277"/>
    </source>
</evidence>
<name>A0ABR4CDD4_9HELO</name>
<evidence type="ECO:0000256" key="3">
    <source>
        <dbReference type="ARBA" id="ARBA00004987"/>
    </source>
</evidence>
<keyword evidence="10" id="KW-0325">Glycoprotein</keyword>
<keyword evidence="11" id="KW-0119">Carbohydrate metabolism</keyword>
<keyword evidence="6" id="KW-0964">Secreted</keyword>
<dbReference type="InterPro" id="IPR026891">
    <property type="entry name" value="Fn3-like"/>
</dbReference>
<evidence type="ECO:0000256" key="12">
    <source>
        <dbReference type="ARBA" id="ARBA00023295"/>
    </source>
</evidence>
<comment type="caution">
    <text evidence="16">The sequence shown here is derived from an EMBL/GenBank/DDBJ whole genome shotgun (WGS) entry which is preliminary data.</text>
</comment>
<dbReference type="InterPro" id="IPR050288">
    <property type="entry name" value="Cellulose_deg_GH3"/>
</dbReference>
<comment type="catalytic activity">
    <reaction evidence="1">
        <text>Hydrolysis of terminal, non-reducing beta-D-glucosyl residues with release of beta-D-glucose.</text>
        <dbReference type="EC" id="3.2.1.21"/>
    </reaction>
</comment>
<dbReference type="InterPro" id="IPR036881">
    <property type="entry name" value="Glyco_hydro_3_C_sf"/>
</dbReference>
<dbReference type="SUPFAM" id="SSF51445">
    <property type="entry name" value="(Trans)glycosidases"/>
    <property type="match status" value="1"/>
</dbReference>
<evidence type="ECO:0000256" key="6">
    <source>
        <dbReference type="ARBA" id="ARBA00022525"/>
    </source>
</evidence>
<comment type="similarity">
    <text evidence="4">Belongs to the glycosyl hydrolase 3 family.</text>
</comment>
<evidence type="ECO:0000256" key="10">
    <source>
        <dbReference type="ARBA" id="ARBA00023180"/>
    </source>
</evidence>
<evidence type="ECO:0000256" key="4">
    <source>
        <dbReference type="ARBA" id="ARBA00005336"/>
    </source>
</evidence>
<dbReference type="Gene3D" id="2.60.40.10">
    <property type="entry name" value="Immunoglobulins"/>
    <property type="match status" value="1"/>
</dbReference>
<keyword evidence="8" id="KW-0378">Hydrolase</keyword>
<comment type="subcellular location">
    <subcellularLocation>
        <location evidence="2">Secreted</location>
    </subcellularLocation>
</comment>
<sequence length="774" mass="85139">MVNIKAYLLTCATLVVTATAHHNASMQEYFEELDRFWSYDRSPPVYPSPEMNGRENWSEAWTYARSLVSQMTIEEKVNLTHGFNQPPINGCNGRIGTVERLGFRGLCLLNAGNGVGGSEGGNGYPAALHVGASWSRDLAYERSLHMGREFKRKGVNIALGPAAGALGRLPKGGRNWESPSNDPYLAGVLTYETTVGLQKSVMACLKHFIGNEQETSRKAPRKFTEDPAQDHLWAHNASVSSNIDDKTMHELYLWPFYDSVKAGAGSVMCAFQRVNNSYSCQNSKVLNGFLKTEMAFEGFVMSDWYEQKSGVGSALAGLDVAMPISPLWASGGLEEMVRNGSVPEARVDDIAIRVIAAAWKFADFAPGGGVPYNLTQAHEFVDVRDPASKSVLLQSAVEGHVLVKNVNRALPLRNPKFLSIFGYDAAAGLLNTGSPARFGLWKMGMAAASQYLNGSIMSDEYLDWLFTAQGLQHPAILMLRLMLSDAKLMKMEHISPGILKVQSLSSTLHLILYSDELVTSVANQCQNTIVIIHAAGIRLVEAFYDHPNVSAIVLAHLPGQDSGRALVELMYGRQSFSGRLPYTLGKSEADYGDLEPTMSSDDTPYYPQSNFSEGVFVDYKHFDKYNITPRFEFGFGLTYSDFTYSDLRIRVNPSATLSRLPPFPEKIIPGGIASLWEKAVEVRARIENVGEVSAAEVAQLYLGIPGGPIKVLRGFEKLLLHPSSDGLVSFPLTRRDISSWSVEDQHWAVERGTYNVYVGKSVSDIQLSGTFTIE</sequence>
<dbReference type="Proteomes" id="UP001595075">
    <property type="component" value="Unassembled WGS sequence"/>
</dbReference>
<dbReference type="EMBL" id="JAZHXI010000009">
    <property type="protein sequence ID" value="KAL2067677.1"/>
    <property type="molecule type" value="Genomic_DNA"/>
</dbReference>
<accession>A0ABR4CDD4</accession>